<dbReference type="Gene3D" id="3.40.50.150">
    <property type="entry name" value="Vaccinia Virus protein VP39"/>
    <property type="match status" value="1"/>
</dbReference>
<dbReference type="InterPro" id="IPR008884">
    <property type="entry name" value="TylF_MeTrfase"/>
</dbReference>
<dbReference type="PANTHER" id="PTHR40036">
    <property type="entry name" value="MACROCIN O-METHYLTRANSFERASE"/>
    <property type="match status" value="1"/>
</dbReference>
<keyword evidence="1" id="KW-0489">Methyltransferase</keyword>
<comment type="caution">
    <text evidence="1">The sequence shown here is derived from an EMBL/GenBank/DDBJ whole genome shotgun (WGS) entry which is preliminary data.</text>
</comment>
<dbReference type="GO" id="GO:0032259">
    <property type="term" value="P:methylation"/>
    <property type="evidence" value="ECO:0007669"/>
    <property type="project" value="UniProtKB-KW"/>
</dbReference>
<dbReference type="EC" id="2.1.1.-" evidence="1"/>
<dbReference type="Pfam" id="PF05711">
    <property type="entry name" value="TylF"/>
    <property type="match status" value="1"/>
</dbReference>
<reference evidence="1 2" key="1">
    <citation type="submission" date="2021-03" db="EMBL/GenBank/DDBJ databases">
        <authorList>
            <person name="So Y."/>
        </authorList>
    </citation>
    <scope>NUCLEOTIDE SEQUENCE [LARGE SCALE GENOMIC DNA]</scope>
    <source>
        <strain evidence="1 2">PWR1</strain>
    </source>
</reference>
<dbReference type="InterPro" id="IPR029063">
    <property type="entry name" value="SAM-dependent_MTases_sf"/>
</dbReference>
<dbReference type="Proteomes" id="UP000680815">
    <property type="component" value="Unassembled WGS sequence"/>
</dbReference>
<accession>A0ABS4AMJ4</accession>
<protein>
    <submittedName>
        <fullName evidence="1">Class I SAM-dependent methyltransferase</fullName>
        <ecNumber evidence="1">2.1.1.-</ecNumber>
    </submittedName>
</protein>
<keyword evidence="1" id="KW-0808">Transferase</keyword>
<dbReference type="EMBL" id="JAGIYZ010000001">
    <property type="protein sequence ID" value="MBP0462570.1"/>
    <property type="molecule type" value="Genomic_DNA"/>
</dbReference>
<dbReference type="PANTHER" id="PTHR40036:SF1">
    <property type="entry name" value="MACROCIN O-METHYLTRANSFERASE"/>
    <property type="match status" value="1"/>
</dbReference>
<dbReference type="RefSeq" id="WP_209349934.1">
    <property type="nucleotide sequence ID" value="NZ_JAGIYZ010000001.1"/>
</dbReference>
<gene>
    <name evidence="1" type="ORF">J5Y09_01480</name>
</gene>
<organism evidence="1 2">
    <name type="scientific">Roseomonas nitratireducens</name>
    <dbReference type="NCBI Taxonomy" id="2820810"/>
    <lineage>
        <taxon>Bacteria</taxon>
        <taxon>Pseudomonadati</taxon>
        <taxon>Pseudomonadota</taxon>
        <taxon>Alphaproteobacteria</taxon>
        <taxon>Acetobacterales</taxon>
        <taxon>Roseomonadaceae</taxon>
        <taxon>Roseomonas</taxon>
    </lineage>
</organism>
<proteinExistence type="predicted"/>
<keyword evidence="2" id="KW-1185">Reference proteome</keyword>
<dbReference type="SUPFAM" id="SSF53335">
    <property type="entry name" value="S-adenosyl-L-methionine-dependent methyltransferases"/>
    <property type="match status" value="1"/>
</dbReference>
<evidence type="ECO:0000313" key="2">
    <source>
        <dbReference type="Proteomes" id="UP000680815"/>
    </source>
</evidence>
<evidence type="ECO:0000313" key="1">
    <source>
        <dbReference type="EMBL" id="MBP0462570.1"/>
    </source>
</evidence>
<name>A0ABS4AMJ4_9PROT</name>
<dbReference type="GO" id="GO:0008168">
    <property type="term" value="F:methyltransferase activity"/>
    <property type="evidence" value="ECO:0007669"/>
    <property type="project" value="UniProtKB-KW"/>
</dbReference>
<sequence length="266" mass="29864">MSANLTITAESLKDPHIWAQLLALISARTQAEPDEWRRYIMAEQLAMASYPTFKFSEYGRIFLDDEAFLDYYKRYMDPGNWHSLDRKFAVRELLKTVSATPGDFVECGVFAGATAELMCSQARDEGRKVHLYDSFQGLSEPGPLDGDYWTANGLRCARETVEANLAPFNNTVFHEGWIPDTFDASAPGQVAALHIDVDLHQPTYDTLAFFYPRLSPGALVIMDDYGFRSCPGARKAADDFMADKPERIALLPTGQAIFFRGHPDRA</sequence>